<gene>
    <name evidence="1" type="ORF">GUR47_15055</name>
</gene>
<organism evidence="1">
    <name type="scientific">Streptomyces tendae</name>
    <dbReference type="NCBI Taxonomy" id="1932"/>
    <lineage>
        <taxon>Bacteria</taxon>
        <taxon>Bacillati</taxon>
        <taxon>Actinomycetota</taxon>
        <taxon>Actinomycetes</taxon>
        <taxon>Kitasatosporales</taxon>
        <taxon>Streptomycetaceae</taxon>
        <taxon>Streptomyces</taxon>
    </lineage>
</organism>
<evidence type="ECO:0000313" key="1">
    <source>
        <dbReference type="EMBL" id="NEV87976.1"/>
    </source>
</evidence>
<dbReference type="EMBL" id="JAAIFS010000003">
    <property type="protein sequence ID" value="NEV87976.1"/>
    <property type="molecule type" value="Genomic_DNA"/>
</dbReference>
<proteinExistence type="predicted"/>
<sequence>MLVDDAGITGERGSPLNKLITVVEEPLPQHLVPVFDAPPPPPPATS</sequence>
<dbReference type="AlphaFoldDB" id="A0A6B3QIQ0"/>
<reference evidence="1" key="1">
    <citation type="journal article" date="2020" name="Microorganisms">
        <title>Isolation, Genomic and Metabolomic Characterization of Streptomyces tendae VITAKN with Quorum Sensing Inhibitory Activity from Southern India.</title>
        <authorList>
            <person name="Ishaque N.M."/>
            <person name="Burgsdorf I."/>
            <person name="Limlingan Malit J.J."/>
            <person name="Saha S."/>
            <person name="Teta R."/>
            <person name="Ewe D."/>
            <person name="Kannabiran K."/>
            <person name="Hrouzek P."/>
            <person name="Steindler L."/>
            <person name="Costantino V."/>
            <person name="Saurav K."/>
        </authorList>
    </citation>
    <scope>NUCLEOTIDE SEQUENCE</scope>
    <source>
        <strain evidence="1">VITAKN</strain>
    </source>
</reference>
<comment type="caution">
    <text evidence="1">The sequence shown here is derived from an EMBL/GenBank/DDBJ whole genome shotgun (WGS) entry which is preliminary data.</text>
</comment>
<accession>A0A6B3QIQ0</accession>
<name>A0A6B3QIQ0_STRTE</name>
<protein>
    <submittedName>
        <fullName evidence="1">Uncharacterized protein</fullName>
    </submittedName>
</protein>
<dbReference type="RefSeq" id="WP_164458736.1">
    <property type="nucleotide sequence ID" value="NZ_JAAIFS010000003.1"/>
</dbReference>